<evidence type="ECO:0000313" key="10">
    <source>
        <dbReference type="Proteomes" id="UP000267585"/>
    </source>
</evidence>
<dbReference type="RefSeq" id="WP_126162247.1">
    <property type="nucleotide sequence ID" value="NZ_RQPJ01000005.1"/>
</dbReference>
<dbReference type="PROSITE" id="PS50112">
    <property type="entry name" value="PAS"/>
    <property type="match status" value="2"/>
</dbReference>
<dbReference type="Gene3D" id="3.30.450.20">
    <property type="entry name" value="PAS domain"/>
    <property type="match status" value="5"/>
</dbReference>
<dbReference type="InterPro" id="IPR036890">
    <property type="entry name" value="HATPase_C_sf"/>
</dbReference>
<accession>A0A3S0IMD9</accession>
<dbReference type="PANTHER" id="PTHR43304">
    <property type="entry name" value="PHYTOCHROME-LIKE PROTEIN CPH1"/>
    <property type="match status" value="1"/>
</dbReference>
<feature type="domain" description="PAC" evidence="8">
    <location>
        <begin position="211"/>
        <end position="262"/>
    </location>
</feature>
<organism evidence="9 10">
    <name type="scientific">Arenibacter aquaticus</name>
    <dbReference type="NCBI Taxonomy" id="2489054"/>
    <lineage>
        <taxon>Bacteria</taxon>
        <taxon>Pseudomonadati</taxon>
        <taxon>Bacteroidota</taxon>
        <taxon>Flavobacteriia</taxon>
        <taxon>Flavobacteriales</taxon>
        <taxon>Flavobacteriaceae</taxon>
        <taxon>Arenibacter</taxon>
    </lineage>
</organism>
<dbReference type="InterPro" id="IPR052162">
    <property type="entry name" value="Sensor_kinase/Photoreceptor"/>
</dbReference>
<dbReference type="Pfam" id="PF13426">
    <property type="entry name" value="PAS_9"/>
    <property type="match status" value="3"/>
</dbReference>
<dbReference type="InterPro" id="IPR013655">
    <property type="entry name" value="PAS_fold_3"/>
</dbReference>
<evidence type="ECO:0000256" key="3">
    <source>
        <dbReference type="ARBA" id="ARBA00022553"/>
    </source>
</evidence>
<dbReference type="NCBIfam" id="TIGR00229">
    <property type="entry name" value="sensory_box"/>
    <property type="match status" value="4"/>
</dbReference>
<dbReference type="Pfam" id="PF08447">
    <property type="entry name" value="PAS_3"/>
    <property type="match status" value="1"/>
</dbReference>
<gene>
    <name evidence="9" type="ORF">EHW67_09990</name>
</gene>
<feature type="domain" description="PAC" evidence="8">
    <location>
        <begin position="351"/>
        <end position="403"/>
    </location>
</feature>
<dbReference type="SUPFAM" id="SSF47384">
    <property type="entry name" value="Homodimeric domain of signal transducing histidine kinase"/>
    <property type="match status" value="1"/>
</dbReference>
<feature type="domain" description="Histidine kinase" evidence="6">
    <location>
        <begin position="677"/>
        <end position="889"/>
    </location>
</feature>
<keyword evidence="10" id="KW-1185">Reference proteome</keyword>
<evidence type="ECO:0000256" key="1">
    <source>
        <dbReference type="ARBA" id="ARBA00000085"/>
    </source>
</evidence>
<dbReference type="Gene3D" id="2.10.70.100">
    <property type="match status" value="1"/>
</dbReference>
<dbReference type="OrthoDB" id="5522855at2"/>
<dbReference type="InterPro" id="IPR004358">
    <property type="entry name" value="Sig_transdc_His_kin-like_C"/>
</dbReference>
<proteinExistence type="predicted"/>
<dbReference type="AlphaFoldDB" id="A0A3S0IMD9"/>
<keyword evidence="3" id="KW-0597">Phosphoprotein</keyword>
<feature type="domain" description="PAC" evidence="8">
    <location>
        <begin position="83"/>
        <end position="135"/>
    </location>
</feature>
<evidence type="ECO:0000259" key="8">
    <source>
        <dbReference type="PROSITE" id="PS50113"/>
    </source>
</evidence>
<feature type="domain" description="PAC" evidence="8">
    <location>
        <begin position="479"/>
        <end position="531"/>
    </location>
</feature>
<dbReference type="PRINTS" id="PR00344">
    <property type="entry name" value="BCTRLSENSOR"/>
</dbReference>
<dbReference type="SMART" id="SM00387">
    <property type="entry name" value="HATPase_c"/>
    <property type="match status" value="1"/>
</dbReference>
<dbReference type="InterPro" id="IPR036097">
    <property type="entry name" value="HisK_dim/P_sf"/>
</dbReference>
<dbReference type="Gene3D" id="3.30.565.10">
    <property type="entry name" value="Histidine kinase-like ATPase, C-terminal domain"/>
    <property type="match status" value="1"/>
</dbReference>
<dbReference type="SMART" id="SM00086">
    <property type="entry name" value="PAC"/>
    <property type="match status" value="5"/>
</dbReference>
<dbReference type="EMBL" id="RQPJ01000005">
    <property type="protein sequence ID" value="RTE53351.1"/>
    <property type="molecule type" value="Genomic_DNA"/>
</dbReference>
<dbReference type="PROSITE" id="PS50113">
    <property type="entry name" value="PAC"/>
    <property type="match status" value="5"/>
</dbReference>
<dbReference type="Proteomes" id="UP000267585">
    <property type="component" value="Unassembled WGS sequence"/>
</dbReference>
<evidence type="ECO:0000259" key="6">
    <source>
        <dbReference type="PROSITE" id="PS50109"/>
    </source>
</evidence>
<dbReference type="SUPFAM" id="SSF55785">
    <property type="entry name" value="PYP-like sensor domain (PAS domain)"/>
    <property type="match status" value="5"/>
</dbReference>
<dbReference type="Pfam" id="PF02518">
    <property type="entry name" value="HATPase_c"/>
    <property type="match status" value="1"/>
</dbReference>
<dbReference type="CDD" id="cd00130">
    <property type="entry name" value="PAS"/>
    <property type="match status" value="4"/>
</dbReference>
<feature type="domain" description="PAC" evidence="8">
    <location>
        <begin position="602"/>
        <end position="652"/>
    </location>
</feature>
<evidence type="ECO:0000313" key="9">
    <source>
        <dbReference type="EMBL" id="RTE53351.1"/>
    </source>
</evidence>
<comment type="caution">
    <text evidence="9">The sequence shown here is derived from an EMBL/GenBank/DDBJ whole genome shotgun (WGS) entry which is preliminary data.</text>
</comment>
<dbReference type="SUPFAM" id="SSF55874">
    <property type="entry name" value="ATPase domain of HSP90 chaperone/DNA topoisomerase II/histidine kinase"/>
    <property type="match status" value="1"/>
</dbReference>
<dbReference type="InterPro" id="IPR013656">
    <property type="entry name" value="PAS_4"/>
</dbReference>
<dbReference type="InterPro" id="IPR000700">
    <property type="entry name" value="PAS-assoc_C"/>
</dbReference>
<evidence type="ECO:0000256" key="2">
    <source>
        <dbReference type="ARBA" id="ARBA00012438"/>
    </source>
</evidence>
<dbReference type="PROSITE" id="PS50109">
    <property type="entry name" value="HIS_KIN"/>
    <property type="match status" value="1"/>
</dbReference>
<evidence type="ECO:0000256" key="5">
    <source>
        <dbReference type="ARBA" id="ARBA00022777"/>
    </source>
</evidence>
<evidence type="ECO:0000256" key="4">
    <source>
        <dbReference type="ARBA" id="ARBA00022679"/>
    </source>
</evidence>
<reference evidence="9 10" key="1">
    <citation type="submission" date="2018-11" db="EMBL/GenBank/DDBJ databases">
        <title>Arenibacter aquaticus sp.nov., a marine bacterium isolated from surface seawater in the South China Sea.</title>
        <authorList>
            <person name="Guo J."/>
            <person name="Sun J."/>
        </authorList>
    </citation>
    <scope>NUCLEOTIDE SEQUENCE [LARGE SCALE GENOMIC DNA]</scope>
    <source>
        <strain evidence="9 10">GUO666</strain>
    </source>
</reference>
<name>A0A3S0IMD9_9FLAO</name>
<comment type="catalytic activity">
    <reaction evidence="1">
        <text>ATP + protein L-histidine = ADP + protein N-phospho-L-histidine.</text>
        <dbReference type="EC" id="2.7.13.3"/>
    </reaction>
</comment>
<dbReference type="EC" id="2.7.13.3" evidence="2"/>
<protein>
    <recommendedName>
        <fullName evidence="2">histidine kinase</fullName>
        <ecNumber evidence="2">2.7.13.3</ecNumber>
    </recommendedName>
</protein>
<keyword evidence="5" id="KW-0418">Kinase</keyword>
<feature type="domain" description="PAS" evidence="7">
    <location>
        <begin position="525"/>
        <end position="577"/>
    </location>
</feature>
<keyword evidence="4" id="KW-0808">Transferase</keyword>
<evidence type="ECO:0000259" key="7">
    <source>
        <dbReference type="PROSITE" id="PS50112"/>
    </source>
</evidence>
<dbReference type="PANTHER" id="PTHR43304:SF1">
    <property type="entry name" value="PAC DOMAIN-CONTAINING PROTEIN"/>
    <property type="match status" value="1"/>
</dbReference>
<dbReference type="GO" id="GO:0000155">
    <property type="term" value="F:phosphorelay sensor kinase activity"/>
    <property type="evidence" value="ECO:0007669"/>
    <property type="project" value="InterPro"/>
</dbReference>
<sequence length="889" mass="101555">MNKPKSNRKVQEEYNKIFIEQAPTAIAMLDNDMKYIAVSQRWLKDYKLEGQKIIGRSHYEIFPEIGDDWKENHKKCLQGEINKCDEAPFRRADGSVQWIYWDVRPWYITDGSIGGLIMHTGDITHLKEKDLEKSRIEAILEKTNEVARIGTWEFNIIKNEIFWSKIIKEIHEVPEDYKPNFEECLLFFKEGESREKAVNATNNALTKGTPFDLELEIVTAKGNSRWVRAIGKSETTEGKTNRLFGIFQDISKIKLSELALDRAHSELKAIFNSRSIAIISTDKDGIIKNFNRGAEALLGYKANEVIGVKKPSVYLLEEEVKKFTKDIAESFGKNAANFNHYSDLAGRELNDTREWTYIRKDGSTFPALCTLSAIKNSEGQNEGFIAVSTNISEIKKVENELLRKNQMLNVAEKITMMGNWQWDTITNVVKWSKNLYSIFELDESQEELTYDTYFSFVHPDDQKDVTTIVQQSIKDKKFHDFIHRIITKTGKTKTVQLLAEIITNDQGEVIEMIGTCQDVTEQKMAEKKFRGLLESAPDAIVIVNATGKIQLINKQAEKLFGYQTEELHNKPVEILIPARFTTKHTDDRKRFFLTPKTRIMGEGKELYGLKKNGKEIPVQISLSPLHTEEGLLVSAAIRDITKQKLAEQKIIESKENLEIIAEKLRHQNKQLADFTHITSHNLRAPVSNLNALLSLYKEGTNEVDKNDLFNKFETVIHHLTSTLNTLMLALKIESEDLEEDLETIRFEDILHKTKEILSGEIINSGSVIDSDFSKCPKIKYKRIYLESIFLNLIGNAIKYRSHLRTPEICIESALTDEGKAVLTFKDNGLGIDLERHGHKLFGLNKVFHRHPDAKGVGLFLTKTQIKAMGGHISATSKVDEGTTFTINFN</sequence>
<dbReference type="InterPro" id="IPR001610">
    <property type="entry name" value="PAC"/>
</dbReference>
<dbReference type="InterPro" id="IPR003594">
    <property type="entry name" value="HATPase_dom"/>
</dbReference>
<dbReference type="InterPro" id="IPR000014">
    <property type="entry name" value="PAS"/>
</dbReference>
<dbReference type="Gene3D" id="1.10.287.130">
    <property type="match status" value="1"/>
</dbReference>
<dbReference type="SMART" id="SM00091">
    <property type="entry name" value="PAS"/>
    <property type="match status" value="4"/>
</dbReference>
<dbReference type="InterPro" id="IPR005467">
    <property type="entry name" value="His_kinase_dom"/>
</dbReference>
<dbReference type="Pfam" id="PF08448">
    <property type="entry name" value="PAS_4"/>
    <property type="match status" value="1"/>
</dbReference>
<dbReference type="InterPro" id="IPR035965">
    <property type="entry name" value="PAS-like_dom_sf"/>
</dbReference>
<feature type="domain" description="PAS" evidence="7">
    <location>
        <begin position="263"/>
        <end position="307"/>
    </location>
</feature>